<evidence type="ECO:0000256" key="5">
    <source>
        <dbReference type="ARBA" id="ARBA00023239"/>
    </source>
</evidence>
<evidence type="ECO:0000256" key="4">
    <source>
        <dbReference type="ARBA" id="ARBA00023152"/>
    </source>
</evidence>
<dbReference type="KEGG" id="btr:BT_2414"/>
<protein>
    <recommendedName>
        <fullName evidence="3 6">Fructose-bisphosphate aldolase</fullName>
        <ecNumber evidence="3 6">4.1.2.13</ecNumber>
    </recommendedName>
</protein>
<comment type="catalytic activity">
    <reaction evidence="6">
        <text>beta-D-fructose 1,6-bisphosphate = D-glyceraldehyde 3-phosphate + dihydroxyacetone phosphate</text>
        <dbReference type="Rhea" id="RHEA:14729"/>
        <dbReference type="ChEBI" id="CHEBI:32966"/>
        <dbReference type="ChEBI" id="CHEBI:57642"/>
        <dbReference type="ChEBI" id="CHEBI:59776"/>
        <dbReference type="EC" id="4.1.2.13"/>
    </reaction>
</comment>
<dbReference type="HOGENOM" id="CLU_2153381_0_0_5"/>
<dbReference type="InterPro" id="IPR000741">
    <property type="entry name" value="FBA_I"/>
</dbReference>
<keyword evidence="5 6" id="KW-0456">Lyase</keyword>
<keyword evidence="4 6" id="KW-0324">Glycolysis</keyword>
<organism evidence="7 8">
    <name type="scientific">Bartonella tribocorum (strain DSM 28219 / CCUG 45778 / CIP 105476 / IBS 506)</name>
    <dbReference type="NCBI Taxonomy" id="382640"/>
    <lineage>
        <taxon>Bacteria</taxon>
        <taxon>Pseudomonadati</taxon>
        <taxon>Pseudomonadota</taxon>
        <taxon>Alphaproteobacteria</taxon>
        <taxon>Hyphomicrobiales</taxon>
        <taxon>Bartonellaceae</taxon>
        <taxon>Bartonella</taxon>
    </lineage>
</organism>
<dbReference type="InterPro" id="IPR029768">
    <property type="entry name" value="Aldolase_I_AS"/>
</dbReference>
<evidence type="ECO:0000256" key="1">
    <source>
        <dbReference type="ARBA" id="ARBA00004714"/>
    </source>
</evidence>
<sequence length="111" mass="12493">MDRPLCQHSIACCFEVTGAVLQTVFKELFEARVVLEGMILKPNRVIDGKDARKAGVEEVAERLFVCLNKLYLPLFLRIAFLVLRAVRSGSNGAFFCPIYSRSMLWAHCLGN</sequence>
<dbReference type="Gene3D" id="3.20.20.70">
    <property type="entry name" value="Aldolase class I"/>
    <property type="match status" value="1"/>
</dbReference>
<dbReference type="GO" id="GO:0004332">
    <property type="term" value="F:fructose-bisphosphate aldolase activity"/>
    <property type="evidence" value="ECO:0007669"/>
    <property type="project" value="UniProtKB-EC"/>
</dbReference>
<dbReference type="InterPro" id="IPR013785">
    <property type="entry name" value="Aldolase_TIM"/>
</dbReference>
<dbReference type="EC" id="4.1.2.13" evidence="3 6"/>
<evidence type="ECO:0000313" key="8">
    <source>
        <dbReference type="Proteomes" id="UP000001592"/>
    </source>
</evidence>
<gene>
    <name evidence="7" type="primary">fbaB (fragment)</name>
    <name evidence="7" type="ordered locus">BT_2414</name>
</gene>
<dbReference type="AlphaFoldDB" id="A9IYR1"/>
<dbReference type="GO" id="GO:0006096">
    <property type="term" value="P:glycolytic process"/>
    <property type="evidence" value="ECO:0007669"/>
    <property type="project" value="UniProtKB-UniPathway"/>
</dbReference>
<dbReference type="SUPFAM" id="SSF51569">
    <property type="entry name" value="Aldolase"/>
    <property type="match status" value="1"/>
</dbReference>
<dbReference type="UniPathway" id="UPA00109">
    <property type="reaction ID" value="UER00183"/>
</dbReference>
<evidence type="ECO:0000313" key="7">
    <source>
        <dbReference type="EMBL" id="CAK02408.1"/>
    </source>
</evidence>
<accession>A9IYR1</accession>
<dbReference type="EMBL" id="AM260525">
    <property type="protein sequence ID" value="CAK02408.1"/>
    <property type="molecule type" value="Genomic_DNA"/>
</dbReference>
<name>A9IYR1_BART1</name>
<evidence type="ECO:0000256" key="2">
    <source>
        <dbReference type="ARBA" id="ARBA00010387"/>
    </source>
</evidence>
<comment type="pathway">
    <text evidence="1">Carbohydrate degradation; glycolysis; D-glyceraldehyde 3-phosphate and glycerone phosphate from D-glucose: step 4/4.</text>
</comment>
<proteinExistence type="inferred from homology"/>
<keyword evidence="8" id="KW-1185">Reference proteome</keyword>
<dbReference type="PROSITE" id="PS00158">
    <property type="entry name" value="ALDOLASE_CLASS_I"/>
    <property type="match status" value="1"/>
</dbReference>
<reference evidence="7 8" key="1">
    <citation type="journal article" date="2007" name="Nat. Genet.">
        <title>Genomic analysis of Bartonella identifies type IV secretion systems as host adaptability factors.</title>
        <authorList>
            <person name="Saenz H.L."/>
            <person name="Engel P."/>
            <person name="Stoeckli M.C."/>
            <person name="Lanz C."/>
            <person name="Raddatz G."/>
            <person name="Vayssier-Taussat M."/>
            <person name="Birtles R."/>
            <person name="Schuster S.C."/>
            <person name="Dehio C."/>
        </authorList>
    </citation>
    <scope>NUCLEOTIDE SEQUENCE [LARGE SCALE GENOMIC DNA]</scope>
    <source>
        <strain evidence="8">DSM 28219 / CCUG 45778 / CIP 105476 / IBS 506</strain>
    </source>
</reference>
<evidence type="ECO:0000256" key="3">
    <source>
        <dbReference type="ARBA" id="ARBA00013068"/>
    </source>
</evidence>
<dbReference type="Proteomes" id="UP000001592">
    <property type="component" value="Chromosome"/>
</dbReference>
<evidence type="ECO:0000256" key="6">
    <source>
        <dbReference type="RuleBase" id="RU003994"/>
    </source>
</evidence>
<dbReference type="Pfam" id="PF00274">
    <property type="entry name" value="Glycolytic"/>
    <property type="match status" value="1"/>
</dbReference>
<comment type="similarity">
    <text evidence="2 6">Belongs to the class I fructose-bisphosphate aldolase family.</text>
</comment>